<protein>
    <recommendedName>
        <fullName evidence="1">Glycosyl hydrolase family 31 C-terminal domain-containing protein</fullName>
    </recommendedName>
</protein>
<comment type="caution">
    <text evidence="2">The sequence shown here is derived from an EMBL/GenBank/DDBJ whole genome shotgun (WGS) entry which is preliminary data.</text>
</comment>
<gene>
    <name evidence="2" type="ORF">S12H4_26711</name>
</gene>
<name>X1TK88_9ZZZZ</name>
<evidence type="ECO:0000259" key="1">
    <source>
        <dbReference type="Pfam" id="PF21365"/>
    </source>
</evidence>
<dbReference type="Pfam" id="PF21365">
    <property type="entry name" value="Glyco_hydro_31_3rd"/>
    <property type="match status" value="1"/>
</dbReference>
<dbReference type="PANTHER" id="PTHR46959">
    <property type="entry name" value="SULFOQUINOVOSIDASE"/>
    <property type="match status" value="1"/>
</dbReference>
<evidence type="ECO:0000313" key="2">
    <source>
        <dbReference type="EMBL" id="GAI91776.1"/>
    </source>
</evidence>
<dbReference type="SUPFAM" id="SSF51011">
    <property type="entry name" value="Glycosyl hydrolase domain"/>
    <property type="match status" value="1"/>
</dbReference>
<dbReference type="InterPro" id="IPR052990">
    <property type="entry name" value="Sulfoquinovosidase_GH31"/>
</dbReference>
<dbReference type="InterPro" id="IPR013780">
    <property type="entry name" value="Glyco_hydro_b"/>
</dbReference>
<organism evidence="2">
    <name type="scientific">marine sediment metagenome</name>
    <dbReference type="NCBI Taxonomy" id="412755"/>
    <lineage>
        <taxon>unclassified sequences</taxon>
        <taxon>metagenomes</taxon>
        <taxon>ecological metagenomes</taxon>
    </lineage>
</organism>
<dbReference type="PANTHER" id="PTHR46959:SF2">
    <property type="entry name" value="SULFOQUINOVOSIDASE"/>
    <property type="match status" value="1"/>
</dbReference>
<sequence length="130" mass="15381">PLFIHYENDKKTYDIKYEYLFGRDLLVAPVYENGKDRWKVYLPKDNWVHLWNGTKFNGGEIEVEAPIGKIPVFYRKSSKYEDLFKEIAKLSILSKEIKRSGLNRLTENLNVKGTVLLTIKNVKRKQKEKM</sequence>
<dbReference type="InterPro" id="IPR048395">
    <property type="entry name" value="Glyco_hydro_31_C"/>
</dbReference>
<dbReference type="AlphaFoldDB" id="X1TK88"/>
<feature type="non-terminal residue" evidence="2">
    <location>
        <position position="1"/>
    </location>
</feature>
<proteinExistence type="predicted"/>
<accession>X1TK88</accession>
<reference evidence="2" key="1">
    <citation type="journal article" date="2014" name="Front. Microbiol.">
        <title>High frequency of phylogenetically diverse reductive dehalogenase-homologous genes in deep subseafloor sedimentary metagenomes.</title>
        <authorList>
            <person name="Kawai M."/>
            <person name="Futagami T."/>
            <person name="Toyoda A."/>
            <person name="Takaki Y."/>
            <person name="Nishi S."/>
            <person name="Hori S."/>
            <person name="Arai W."/>
            <person name="Tsubouchi T."/>
            <person name="Morono Y."/>
            <person name="Uchiyama I."/>
            <person name="Ito T."/>
            <person name="Fujiyama A."/>
            <person name="Inagaki F."/>
            <person name="Takami H."/>
        </authorList>
    </citation>
    <scope>NUCLEOTIDE SEQUENCE</scope>
    <source>
        <strain evidence="2">Expedition CK06-06</strain>
    </source>
</reference>
<feature type="domain" description="Glycosyl hydrolase family 31 C-terminal" evidence="1">
    <location>
        <begin position="1"/>
        <end position="77"/>
    </location>
</feature>
<dbReference type="Gene3D" id="2.60.40.1180">
    <property type="entry name" value="Golgi alpha-mannosidase II"/>
    <property type="match status" value="1"/>
</dbReference>
<dbReference type="EMBL" id="BARW01015184">
    <property type="protein sequence ID" value="GAI91776.1"/>
    <property type="molecule type" value="Genomic_DNA"/>
</dbReference>